<evidence type="ECO:0000256" key="3">
    <source>
        <dbReference type="ARBA" id="ARBA00022679"/>
    </source>
</evidence>
<comment type="similarity">
    <text evidence="10">Belongs to the ELO family.</text>
</comment>
<dbReference type="PANTHER" id="PTHR11157">
    <property type="entry name" value="FATTY ACID ACYL TRANSFERASE-RELATED"/>
    <property type="match status" value="1"/>
</dbReference>
<evidence type="ECO:0000256" key="6">
    <source>
        <dbReference type="ARBA" id="ARBA00022989"/>
    </source>
</evidence>
<keyword evidence="6 10" id="KW-1133">Transmembrane helix</keyword>
<keyword evidence="5 10" id="KW-0276">Fatty acid metabolism</keyword>
<keyword evidence="4 10" id="KW-0812">Transmembrane</keyword>
<dbReference type="PROSITE" id="PS01188">
    <property type="entry name" value="ELO"/>
    <property type="match status" value="1"/>
</dbReference>
<proteinExistence type="inferred from homology"/>
<evidence type="ECO:0000256" key="7">
    <source>
        <dbReference type="ARBA" id="ARBA00023098"/>
    </source>
</evidence>
<dbReference type="InterPro" id="IPR002076">
    <property type="entry name" value="ELO_fam"/>
</dbReference>
<evidence type="ECO:0000256" key="2">
    <source>
        <dbReference type="ARBA" id="ARBA00022516"/>
    </source>
</evidence>
<evidence type="ECO:0000256" key="8">
    <source>
        <dbReference type="ARBA" id="ARBA00023136"/>
    </source>
</evidence>
<gene>
    <name evidence="11" type="ORF">HTAM1171_LOCUS12357</name>
</gene>
<dbReference type="GO" id="GO:0034625">
    <property type="term" value="P:fatty acid elongation, monounsaturated fatty acid"/>
    <property type="evidence" value="ECO:0007669"/>
    <property type="project" value="TreeGrafter"/>
</dbReference>
<dbReference type="InterPro" id="IPR030457">
    <property type="entry name" value="ELO_CS"/>
</dbReference>
<comment type="subcellular location">
    <subcellularLocation>
        <location evidence="1">Membrane</location>
        <topology evidence="1">Multi-pass membrane protein</topology>
    </subcellularLocation>
</comment>
<feature type="transmembrane region" description="Helical" evidence="10">
    <location>
        <begin position="140"/>
        <end position="161"/>
    </location>
</feature>
<feature type="transmembrane region" description="Helical" evidence="10">
    <location>
        <begin position="58"/>
        <end position="78"/>
    </location>
</feature>
<dbReference type="PANTHER" id="PTHR11157:SF17">
    <property type="entry name" value="ELONGATION OF VERY LONG CHAIN FATTY ACIDS PROTEIN 6"/>
    <property type="match status" value="1"/>
</dbReference>
<comment type="catalytic activity">
    <reaction evidence="10">
        <text>an acyl-CoA + malonyl-CoA + H(+) = a 3-oxoacyl-CoA + CO2 + CoA</text>
        <dbReference type="Rhea" id="RHEA:50252"/>
        <dbReference type="ChEBI" id="CHEBI:15378"/>
        <dbReference type="ChEBI" id="CHEBI:16526"/>
        <dbReference type="ChEBI" id="CHEBI:57287"/>
        <dbReference type="ChEBI" id="CHEBI:57384"/>
        <dbReference type="ChEBI" id="CHEBI:58342"/>
        <dbReference type="ChEBI" id="CHEBI:90726"/>
    </reaction>
    <physiologicalReaction direction="left-to-right" evidence="10">
        <dbReference type="Rhea" id="RHEA:50253"/>
    </physiologicalReaction>
</comment>
<dbReference type="GO" id="GO:0042761">
    <property type="term" value="P:very long-chain fatty acid biosynthetic process"/>
    <property type="evidence" value="ECO:0007669"/>
    <property type="project" value="TreeGrafter"/>
</dbReference>
<feature type="transmembrane region" description="Helical" evidence="10">
    <location>
        <begin position="192"/>
        <end position="212"/>
    </location>
</feature>
<feature type="transmembrane region" description="Helical" evidence="10">
    <location>
        <begin position="90"/>
        <end position="109"/>
    </location>
</feature>
<evidence type="ECO:0000256" key="4">
    <source>
        <dbReference type="ARBA" id="ARBA00022692"/>
    </source>
</evidence>
<keyword evidence="3 10" id="KW-0808">Transferase</keyword>
<dbReference type="EC" id="2.3.1.-" evidence="10"/>
<feature type="transmembrane region" description="Helical" evidence="10">
    <location>
        <begin position="224"/>
        <end position="249"/>
    </location>
</feature>
<sequence length="301" mass="35089">MATPTLDGIPKECIATTGNGIKYAEFSCLYSELEPFYMDFEKRYDPIPVLTWMQEHPIVPIAACTLYAILIVVGRALMKDADAWKWRKVLAFWNLGLSVFSWIGMFRTLPHLIHNLTNMSLRDNLCSDPEKTYGSGSSGLWVQLFILSKFPELLDTFFIVINKKPLIFLHWYHHITVLLYCWHSYVKTSPSGLFFVVMNYSVHASMYGYYFLMAIRMRPKWFNPMILTGFQISQMIVGVIVTLGTFYYYENDDNTENPCKVEKENNVAAFLMYGSYLFLFMQFFIGRYFSVKVKKTNTKKD</sequence>
<dbReference type="Pfam" id="PF01151">
    <property type="entry name" value="ELO"/>
    <property type="match status" value="1"/>
</dbReference>
<evidence type="ECO:0000256" key="5">
    <source>
        <dbReference type="ARBA" id="ARBA00022832"/>
    </source>
</evidence>
<dbReference type="GO" id="GO:0034626">
    <property type="term" value="P:fatty acid elongation, polyunsaturated fatty acid"/>
    <property type="evidence" value="ECO:0007669"/>
    <property type="project" value="TreeGrafter"/>
</dbReference>
<reference evidence="11" key="1">
    <citation type="submission" date="2021-01" db="EMBL/GenBank/DDBJ databases">
        <authorList>
            <person name="Corre E."/>
            <person name="Pelletier E."/>
            <person name="Niang G."/>
            <person name="Scheremetjew M."/>
            <person name="Finn R."/>
            <person name="Kale V."/>
            <person name="Holt S."/>
            <person name="Cochrane G."/>
            <person name="Meng A."/>
            <person name="Brown T."/>
            <person name="Cohen L."/>
        </authorList>
    </citation>
    <scope>NUCLEOTIDE SEQUENCE</scope>
    <source>
        <strain evidence="11">CCMP826</strain>
    </source>
</reference>
<evidence type="ECO:0000313" key="11">
    <source>
        <dbReference type="EMBL" id="CAD9519600.1"/>
    </source>
</evidence>
<dbReference type="GO" id="GO:0030148">
    <property type="term" value="P:sphingolipid biosynthetic process"/>
    <property type="evidence" value="ECO:0007669"/>
    <property type="project" value="TreeGrafter"/>
</dbReference>
<accession>A0A7S2N486</accession>
<dbReference type="GO" id="GO:0005789">
    <property type="term" value="C:endoplasmic reticulum membrane"/>
    <property type="evidence" value="ECO:0007669"/>
    <property type="project" value="TreeGrafter"/>
</dbReference>
<name>A0A7S2N486_9STRA</name>
<keyword evidence="8 10" id="KW-0472">Membrane</keyword>
<dbReference type="EMBL" id="HBGV01019852">
    <property type="protein sequence ID" value="CAD9519600.1"/>
    <property type="molecule type" value="Transcribed_RNA"/>
</dbReference>
<evidence type="ECO:0000256" key="9">
    <source>
        <dbReference type="ARBA" id="ARBA00023160"/>
    </source>
</evidence>
<evidence type="ECO:0000256" key="10">
    <source>
        <dbReference type="RuleBase" id="RU361115"/>
    </source>
</evidence>
<keyword evidence="7 10" id="KW-0443">Lipid metabolism</keyword>
<organism evidence="11">
    <name type="scientific">Helicotheca tamesis</name>
    <dbReference type="NCBI Taxonomy" id="374047"/>
    <lineage>
        <taxon>Eukaryota</taxon>
        <taxon>Sar</taxon>
        <taxon>Stramenopiles</taxon>
        <taxon>Ochrophyta</taxon>
        <taxon>Bacillariophyta</taxon>
        <taxon>Mediophyceae</taxon>
        <taxon>Lithodesmiophycidae</taxon>
        <taxon>Lithodesmiales</taxon>
        <taxon>Lithodesmiaceae</taxon>
        <taxon>Helicotheca</taxon>
    </lineage>
</organism>
<dbReference type="AlphaFoldDB" id="A0A7S2N486"/>
<protein>
    <recommendedName>
        <fullName evidence="10">Elongation of fatty acids protein</fullName>
        <ecNumber evidence="10">2.3.1.-</ecNumber>
    </recommendedName>
</protein>
<keyword evidence="2 10" id="KW-0444">Lipid biosynthesis</keyword>
<feature type="transmembrane region" description="Helical" evidence="10">
    <location>
        <begin position="168"/>
        <end position="186"/>
    </location>
</feature>
<feature type="transmembrane region" description="Helical" evidence="10">
    <location>
        <begin position="269"/>
        <end position="290"/>
    </location>
</feature>
<dbReference type="GO" id="GO:0019367">
    <property type="term" value="P:fatty acid elongation, saturated fatty acid"/>
    <property type="evidence" value="ECO:0007669"/>
    <property type="project" value="TreeGrafter"/>
</dbReference>
<keyword evidence="9 10" id="KW-0275">Fatty acid biosynthesis</keyword>
<evidence type="ECO:0000256" key="1">
    <source>
        <dbReference type="ARBA" id="ARBA00004141"/>
    </source>
</evidence>
<dbReference type="GO" id="GO:0009922">
    <property type="term" value="F:fatty acid elongase activity"/>
    <property type="evidence" value="ECO:0007669"/>
    <property type="project" value="InterPro"/>
</dbReference>